<dbReference type="AlphaFoldDB" id="A0A495J0W4"/>
<proteinExistence type="predicted"/>
<evidence type="ECO:0000313" key="1">
    <source>
        <dbReference type="EMBL" id="RKR82626.1"/>
    </source>
</evidence>
<accession>A0A495J0W4</accession>
<keyword evidence="2" id="KW-1185">Reference proteome</keyword>
<dbReference type="Proteomes" id="UP000268007">
    <property type="component" value="Unassembled WGS sequence"/>
</dbReference>
<protein>
    <submittedName>
        <fullName evidence="1">Uncharacterized protein</fullName>
    </submittedName>
</protein>
<name>A0A495J0W4_9SPHI</name>
<gene>
    <name evidence="1" type="ORF">BDD43_2811</name>
</gene>
<evidence type="ECO:0000313" key="2">
    <source>
        <dbReference type="Proteomes" id="UP000268007"/>
    </source>
</evidence>
<organism evidence="1 2">
    <name type="scientific">Mucilaginibacter gracilis</name>
    <dbReference type="NCBI Taxonomy" id="423350"/>
    <lineage>
        <taxon>Bacteria</taxon>
        <taxon>Pseudomonadati</taxon>
        <taxon>Bacteroidota</taxon>
        <taxon>Sphingobacteriia</taxon>
        <taxon>Sphingobacteriales</taxon>
        <taxon>Sphingobacteriaceae</taxon>
        <taxon>Mucilaginibacter</taxon>
    </lineage>
</organism>
<comment type="caution">
    <text evidence="1">The sequence shown here is derived from an EMBL/GenBank/DDBJ whole genome shotgun (WGS) entry which is preliminary data.</text>
</comment>
<sequence length="142" mass="16762">MKTEINNSIELTKKEIIKSIFTRKKIRRTFNITDEDFLKEIYLFHNKQTAIQEKFKFFNPDDEEIISKVELKELNDVRASVNELSTIQKEMAKQISSINDSTDFIKTVFTTAPPKDNTIPKSKQEKSQDLIKMWTMKKINKK</sequence>
<reference evidence="1 2" key="1">
    <citation type="submission" date="2018-10" db="EMBL/GenBank/DDBJ databases">
        <title>Genomic Encyclopedia of Archaeal and Bacterial Type Strains, Phase II (KMG-II): from individual species to whole genera.</title>
        <authorList>
            <person name="Goeker M."/>
        </authorList>
    </citation>
    <scope>NUCLEOTIDE SEQUENCE [LARGE SCALE GENOMIC DNA]</scope>
    <source>
        <strain evidence="1 2">DSM 18602</strain>
    </source>
</reference>
<dbReference type="EMBL" id="RBKU01000001">
    <property type="protein sequence ID" value="RKR82626.1"/>
    <property type="molecule type" value="Genomic_DNA"/>
</dbReference>
<dbReference type="RefSeq" id="WP_147425635.1">
    <property type="nucleotide sequence ID" value="NZ_RBKU01000001.1"/>
</dbReference>